<keyword evidence="2" id="KW-0472">Membrane</keyword>
<feature type="transmembrane region" description="Helical" evidence="2">
    <location>
        <begin position="12"/>
        <end position="36"/>
    </location>
</feature>
<name>A0ABX8RVT3_NOCIO</name>
<dbReference type="RefSeq" id="WP_218475981.1">
    <property type="nucleotide sequence ID" value="NZ_BAABJN010000001.1"/>
</dbReference>
<keyword evidence="2" id="KW-1133">Transmembrane helix</keyword>
<keyword evidence="4" id="KW-1185">Reference proteome</keyword>
<evidence type="ECO:0000313" key="3">
    <source>
        <dbReference type="EMBL" id="QXN93743.1"/>
    </source>
</evidence>
<organism evidence="3 4">
    <name type="scientific">Nocardia iowensis</name>
    <dbReference type="NCBI Taxonomy" id="204891"/>
    <lineage>
        <taxon>Bacteria</taxon>
        <taxon>Bacillati</taxon>
        <taxon>Actinomycetota</taxon>
        <taxon>Actinomycetes</taxon>
        <taxon>Mycobacteriales</taxon>
        <taxon>Nocardiaceae</taxon>
        <taxon>Nocardia</taxon>
    </lineage>
</organism>
<feature type="region of interest" description="Disordered" evidence="1">
    <location>
        <begin position="168"/>
        <end position="226"/>
    </location>
</feature>
<dbReference type="Pfam" id="PF10821">
    <property type="entry name" value="DUF2567"/>
    <property type="match status" value="1"/>
</dbReference>
<dbReference type="EMBL" id="CP078145">
    <property type="protein sequence ID" value="QXN93743.1"/>
    <property type="molecule type" value="Genomic_DNA"/>
</dbReference>
<evidence type="ECO:0000313" key="4">
    <source>
        <dbReference type="Proteomes" id="UP000694257"/>
    </source>
</evidence>
<keyword evidence="2" id="KW-0812">Transmembrane</keyword>
<evidence type="ECO:0000256" key="2">
    <source>
        <dbReference type="SAM" id="Phobius"/>
    </source>
</evidence>
<feature type="transmembrane region" description="Helical" evidence="2">
    <location>
        <begin position="138"/>
        <end position="161"/>
    </location>
</feature>
<evidence type="ECO:0000256" key="1">
    <source>
        <dbReference type="SAM" id="MobiDB-lite"/>
    </source>
</evidence>
<dbReference type="Proteomes" id="UP000694257">
    <property type="component" value="Chromosome"/>
</dbReference>
<accession>A0ABX8RVT3</accession>
<protein>
    <submittedName>
        <fullName evidence="3">DUF2567 domain-containing protein</fullName>
    </submittedName>
</protein>
<sequence>MTTPRSGVRREARAAAVIALAVLLVSALGGVLWGLVAPSEQLLVVEPGRGGLLTGESMHQFDGVAMFVCFGAVLGVLSAVAAWRWRAVRGPLLQVGLFAGSVVGAVLMARVGELVAEWHHPRPHDPPVGQIVELPIEVGSWLALIIQPLIASLLVLFLAALSSSEDLGTGTGTGATAETGSFDPAGAFGPYGTASQPAGGAPMPYRSYEPASEAGSGSLPETRPSR</sequence>
<gene>
    <name evidence="3" type="ORF">KV110_12115</name>
</gene>
<reference evidence="3 4" key="1">
    <citation type="submission" date="2021-07" db="EMBL/GenBank/DDBJ databases">
        <title>Whole Genome Sequence of Nocardia Iowensis.</title>
        <authorList>
            <person name="Lamm A."/>
            <person name="Collins-Fairclough A.M."/>
            <person name="Bunk B."/>
            <person name="Sproer C."/>
        </authorList>
    </citation>
    <scope>NUCLEOTIDE SEQUENCE [LARGE SCALE GENOMIC DNA]</scope>
    <source>
        <strain evidence="3 4">NRRL 5646</strain>
    </source>
</reference>
<proteinExistence type="predicted"/>
<feature type="transmembrane region" description="Helical" evidence="2">
    <location>
        <begin position="63"/>
        <end position="83"/>
    </location>
</feature>
<feature type="transmembrane region" description="Helical" evidence="2">
    <location>
        <begin position="95"/>
        <end position="118"/>
    </location>
</feature>
<dbReference type="InterPro" id="IPR021213">
    <property type="entry name" value="DUF2567"/>
</dbReference>